<sequence length="217" mass="24504">MMVDGPFRILHATWTSMIPLSKNKILFANNFGDTEMIQNDEKFVANDGPRDVEVQPSILSPRILYNCGREQLVKVSSQSISKDKVTVPFHENDLQAKVIDFVSFTGGWDIPKLYGALPLKVCHHVIVMELPSFGSINGSATWKLNTSGQFIVSTAYSFIIRGDDVADPFIKHYELEKSKNRVLLWKVVHQVLPTNQCRFVKHLANSDVCILCHEDSQ</sequence>
<evidence type="ECO:0000313" key="1">
    <source>
        <dbReference type="EMBL" id="KAK7407747.1"/>
    </source>
</evidence>
<dbReference type="AlphaFoldDB" id="A0AAN9SXW5"/>
<name>A0AAN9SXW5_PSOTE</name>
<comment type="caution">
    <text evidence="1">The sequence shown here is derived from an EMBL/GenBank/DDBJ whole genome shotgun (WGS) entry which is preliminary data.</text>
</comment>
<dbReference type="Proteomes" id="UP001386955">
    <property type="component" value="Unassembled WGS sequence"/>
</dbReference>
<dbReference type="EMBL" id="JAYMYS010000002">
    <property type="protein sequence ID" value="KAK7407747.1"/>
    <property type="molecule type" value="Genomic_DNA"/>
</dbReference>
<keyword evidence="2" id="KW-1185">Reference proteome</keyword>
<reference evidence="1 2" key="1">
    <citation type="submission" date="2024-01" db="EMBL/GenBank/DDBJ databases">
        <title>The genomes of 5 underutilized Papilionoideae crops provide insights into root nodulation and disease resistanc.</title>
        <authorList>
            <person name="Jiang F."/>
        </authorList>
    </citation>
    <scope>NUCLEOTIDE SEQUENCE [LARGE SCALE GENOMIC DNA]</scope>
    <source>
        <strain evidence="1">DUOXIRENSHENG_FW03</strain>
        <tissue evidence="1">Leaves</tissue>
    </source>
</reference>
<organism evidence="1 2">
    <name type="scientific">Psophocarpus tetragonolobus</name>
    <name type="common">Winged bean</name>
    <name type="synonym">Dolichos tetragonolobus</name>
    <dbReference type="NCBI Taxonomy" id="3891"/>
    <lineage>
        <taxon>Eukaryota</taxon>
        <taxon>Viridiplantae</taxon>
        <taxon>Streptophyta</taxon>
        <taxon>Embryophyta</taxon>
        <taxon>Tracheophyta</taxon>
        <taxon>Spermatophyta</taxon>
        <taxon>Magnoliopsida</taxon>
        <taxon>eudicotyledons</taxon>
        <taxon>Gunneridae</taxon>
        <taxon>Pentapetalae</taxon>
        <taxon>rosids</taxon>
        <taxon>fabids</taxon>
        <taxon>Fabales</taxon>
        <taxon>Fabaceae</taxon>
        <taxon>Papilionoideae</taxon>
        <taxon>50 kb inversion clade</taxon>
        <taxon>NPAAA clade</taxon>
        <taxon>indigoferoid/millettioid clade</taxon>
        <taxon>Phaseoleae</taxon>
        <taxon>Psophocarpus</taxon>
    </lineage>
</organism>
<gene>
    <name evidence="1" type="ORF">VNO78_09795</name>
</gene>
<evidence type="ECO:0000313" key="2">
    <source>
        <dbReference type="Proteomes" id="UP001386955"/>
    </source>
</evidence>
<protein>
    <submittedName>
        <fullName evidence="1">Uncharacterized protein</fullName>
    </submittedName>
</protein>
<proteinExistence type="predicted"/>
<accession>A0AAN9SXW5</accession>